<organism evidence="1 2">
    <name type="scientific">Cyclobacterium plantarum</name>
    <dbReference type="NCBI Taxonomy" id="2716263"/>
    <lineage>
        <taxon>Bacteria</taxon>
        <taxon>Pseudomonadati</taxon>
        <taxon>Bacteroidota</taxon>
        <taxon>Cytophagia</taxon>
        <taxon>Cytophagales</taxon>
        <taxon>Cyclobacteriaceae</taxon>
        <taxon>Cyclobacterium</taxon>
    </lineage>
</organism>
<protein>
    <submittedName>
        <fullName evidence="1">Uncharacterized protein</fullName>
    </submittedName>
</protein>
<accession>A0ABX0H5Y4</accession>
<dbReference type="RefSeq" id="WP_166145569.1">
    <property type="nucleotide sequence ID" value="NZ_JAANYN010000003.1"/>
</dbReference>
<proteinExistence type="predicted"/>
<keyword evidence="2" id="KW-1185">Reference proteome</keyword>
<gene>
    <name evidence="1" type="ORF">G9Q97_08455</name>
</gene>
<comment type="caution">
    <text evidence="1">The sequence shown here is derived from an EMBL/GenBank/DDBJ whole genome shotgun (WGS) entry which is preliminary data.</text>
</comment>
<reference evidence="1 2" key="1">
    <citation type="submission" date="2020-03" db="EMBL/GenBank/DDBJ databases">
        <title>Cyclobacterium plantarum sp. nov., a marine bacterium isolated from a coastal-marine wetland.</title>
        <authorList>
            <person name="Sanchez-Porro C."/>
            <person name="Ventosa A."/>
            <person name="Amoozegar M."/>
        </authorList>
    </citation>
    <scope>NUCLEOTIDE SEQUENCE [LARGE SCALE GENOMIC DNA]</scope>
    <source>
        <strain evidence="1 2">GBPx2</strain>
    </source>
</reference>
<dbReference type="Proteomes" id="UP000649799">
    <property type="component" value="Unassembled WGS sequence"/>
</dbReference>
<dbReference type="EMBL" id="JAANYN010000003">
    <property type="protein sequence ID" value="NHE56845.1"/>
    <property type="molecule type" value="Genomic_DNA"/>
</dbReference>
<sequence>MTNTHPLSFTDRVMGFFKNENITFRDSSGKNRIEMSQKLAIGPDFGYY</sequence>
<evidence type="ECO:0000313" key="1">
    <source>
        <dbReference type="EMBL" id="NHE56845.1"/>
    </source>
</evidence>
<evidence type="ECO:0000313" key="2">
    <source>
        <dbReference type="Proteomes" id="UP000649799"/>
    </source>
</evidence>
<name>A0ABX0H5Y4_9BACT</name>